<dbReference type="PROSITE" id="PS00061">
    <property type="entry name" value="ADH_SHORT"/>
    <property type="match status" value="1"/>
</dbReference>
<evidence type="ECO:0000313" key="2">
    <source>
        <dbReference type="Proteomes" id="UP000536534"/>
    </source>
</evidence>
<dbReference type="SUPFAM" id="SSF51735">
    <property type="entry name" value="NAD(P)-binding Rossmann-fold domains"/>
    <property type="match status" value="1"/>
</dbReference>
<dbReference type="EMBL" id="JAAYYV010000417">
    <property type="protein sequence ID" value="NLF55603.1"/>
    <property type="molecule type" value="Genomic_DNA"/>
</dbReference>
<name>A0A7X7R9N3_9RHOO</name>
<dbReference type="InterPro" id="IPR020904">
    <property type="entry name" value="Sc_DH/Rdtase_CS"/>
</dbReference>
<dbReference type="InterPro" id="IPR052184">
    <property type="entry name" value="SDR_enzymes"/>
</dbReference>
<comment type="caution">
    <text evidence="1">The sequence shown here is derived from an EMBL/GenBank/DDBJ whole genome shotgun (WGS) entry which is preliminary data.</text>
</comment>
<proteinExistence type="predicted"/>
<dbReference type="Gene3D" id="3.40.50.720">
    <property type="entry name" value="NAD(P)-binding Rossmann-like Domain"/>
    <property type="match status" value="1"/>
</dbReference>
<gene>
    <name evidence="1" type="ORF">GX576_14640</name>
</gene>
<sequence length="230" mass="23994">MLQVVIAGASRGIGLGLVGKYLERGATVHAVARDPSSSAGLSALAARHGERLRCIACDLNLPDAADRILGALGEAQLDRVLLNAGIPGPRAQDVNTVTDAEVAALFVTNAIAPLRLARALRPRLRDGGVMACTSSVMASLQLNVGGEMPLYSASKAALNSLLLSWSAELGDSRRFSLLALHPGWVQTDMGGAQAPLTVEDSVVGLVEVIEASAGDQACRFVDYRGETLPW</sequence>
<evidence type="ECO:0000313" key="1">
    <source>
        <dbReference type="EMBL" id="NLF55603.1"/>
    </source>
</evidence>
<dbReference type="AlphaFoldDB" id="A0A7X7R9N3"/>
<dbReference type="GO" id="GO:0016616">
    <property type="term" value="F:oxidoreductase activity, acting on the CH-OH group of donors, NAD or NADP as acceptor"/>
    <property type="evidence" value="ECO:0007669"/>
    <property type="project" value="TreeGrafter"/>
</dbReference>
<dbReference type="InterPro" id="IPR036291">
    <property type="entry name" value="NAD(P)-bd_dom_sf"/>
</dbReference>
<protein>
    <submittedName>
        <fullName evidence="1">SDR family oxidoreductase</fullName>
    </submittedName>
</protein>
<reference evidence="1 2" key="1">
    <citation type="journal article" date="2020" name="Biotechnol. Biofuels">
        <title>New insights from the biogas microbiome by comprehensive genome-resolved metagenomics of nearly 1600 species originating from multiple anaerobic digesters.</title>
        <authorList>
            <person name="Campanaro S."/>
            <person name="Treu L."/>
            <person name="Rodriguez-R L.M."/>
            <person name="Kovalovszki A."/>
            <person name="Ziels R.M."/>
            <person name="Maus I."/>
            <person name="Zhu X."/>
            <person name="Kougias P.G."/>
            <person name="Basile A."/>
            <person name="Luo G."/>
            <person name="Schluter A."/>
            <person name="Konstantinidis K.T."/>
            <person name="Angelidaki I."/>
        </authorList>
    </citation>
    <scope>NUCLEOTIDE SEQUENCE [LARGE SCALE GENOMIC DNA]</scope>
    <source>
        <strain evidence="1">AS06rmzACSIP_256</strain>
    </source>
</reference>
<dbReference type="OrthoDB" id="5786478at2"/>
<dbReference type="Proteomes" id="UP000536534">
    <property type="component" value="Unassembled WGS sequence"/>
</dbReference>
<dbReference type="PRINTS" id="PR00081">
    <property type="entry name" value="GDHRDH"/>
</dbReference>
<dbReference type="PANTHER" id="PTHR45458:SF1">
    <property type="entry name" value="SHORT CHAIN DEHYDROGENASE"/>
    <property type="match status" value="1"/>
</dbReference>
<accession>A0A7X7R9N3</accession>
<dbReference type="InterPro" id="IPR002347">
    <property type="entry name" value="SDR_fam"/>
</dbReference>
<organism evidence="1 2">
    <name type="scientific">Thauera phenolivorans</name>
    <dbReference type="NCBI Taxonomy" id="1792543"/>
    <lineage>
        <taxon>Bacteria</taxon>
        <taxon>Pseudomonadati</taxon>
        <taxon>Pseudomonadota</taxon>
        <taxon>Betaproteobacteria</taxon>
        <taxon>Rhodocyclales</taxon>
        <taxon>Zoogloeaceae</taxon>
        <taxon>Thauera</taxon>
    </lineage>
</organism>
<dbReference type="RefSeq" id="WP_068807516.1">
    <property type="nucleotide sequence ID" value="NZ_MBFM01000003.1"/>
</dbReference>
<dbReference type="PANTHER" id="PTHR45458">
    <property type="entry name" value="SHORT-CHAIN DEHYDROGENASE/REDUCTASE SDR"/>
    <property type="match status" value="1"/>
</dbReference>
<dbReference type="Pfam" id="PF00106">
    <property type="entry name" value="adh_short"/>
    <property type="match status" value="1"/>
</dbReference>
<dbReference type="NCBIfam" id="NF006035">
    <property type="entry name" value="PRK08177.1"/>
    <property type="match status" value="1"/>
</dbReference>